<protein>
    <submittedName>
        <fullName evidence="1">Uncharacterized protein</fullName>
    </submittedName>
</protein>
<reference evidence="1 2" key="1">
    <citation type="submission" date="2022-12" db="EMBL/GenBank/DDBJ databases">
        <title>Chromosome-level genome assembly of true bugs.</title>
        <authorList>
            <person name="Ma L."/>
            <person name="Li H."/>
        </authorList>
    </citation>
    <scope>NUCLEOTIDE SEQUENCE [LARGE SCALE GENOMIC DNA]</scope>
    <source>
        <strain evidence="1">Lab_2022b</strain>
    </source>
</reference>
<sequence length="95" mass="10451">MVEECLWCNFVQSTFATKYYEANAVRLYGSPQAGGCDASCAQTHFCAVTRIEYSEFRMCLEAAASALASPASMPLITSIPVVIISQLFVFYMQVT</sequence>
<organism evidence="1 2">
    <name type="scientific">Rhynocoris fuscipes</name>
    <dbReference type="NCBI Taxonomy" id="488301"/>
    <lineage>
        <taxon>Eukaryota</taxon>
        <taxon>Metazoa</taxon>
        <taxon>Ecdysozoa</taxon>
        <taxon>Arthropoda</taxon>
        <taxon>Hexapoda</taxon>
        <taxon>Insecta</taxon>
        <taxon>Pterygota</taxon>
        <taxon>Neoptera</taxon>
        <taxon>Paraneoptera</taxon>
        <taxon>Hemiptera</taxon>
        <taxon>Heteroptera</taxon>
        <taxon>Panheteroptera</taxon>
        <taxon>Cimicomorpha</taxon>
        <taxon>Reduviidae</taxon>
        <taxon>Harpactorinae</taxon>
        <taxon>Harpactorini</taxon>
        <taxon>Rhynocoris</taxon>
    </lineage>
</organism>
<keyword evidence="2" id="KW-1185">Reference proteome</keyword>
<gene>
    <name evidence="1" type="ORF">O3M35_008806</name>
</gene>
<dbReference type="Proteomes" id="UP001461498">
    <property type="component" value="Unassembled WGS sequence"/>
</dbReference>
<accession>A0AAW1DD69</accession>
<name>A0AAW1DD69_9HEMI</name>
<comment type="caution">
    <text evidence="1">The sequence shown here is derived from an EMBL/GenBank/DDBJ whole genome shotgun (WGS) entry which is preliminary data.</text>
</comment>
<proteinExistence type="predicted"/>
<dbReference type="AlphaFoldDB" id="A0AAW1DD69"/>
<evidence type="ECO:0000313" key="2">
    <source>
        <dbReference type="Proteomes" id="UP001461498"/>
    </source>
</evidence>
<dbReference type="EMBL" id="JAPXFL010000005">
    <property type="protein sequence ID" value="KAK9506967.1"/>
    <property type="molecule type" value="Genomic_DNA"/>
</dbReference>
<evidence type="ECO:0000313" key="1">
    <source>
        <dbReference type="EMBL" id="KAK9506967.1"/>
    </source>
</evidence>